<dbReference type="EMBL" id="CAUYUJ010003692">
    <property type="protein sequence ID" value="CAK0806363.1"/>
    <property type="molecule type" value="Genomic_DNA"/>
</dbReference>
<sequence length="131" mass="12937">MAHSEPTPTTSSSLGGEAPPRAQPVGPPLASAAERARRQPASGAGRGGSAPAGSELVRAADEECRRRGATSTSAGTSMETEVKARSASSDSSPCGGAASSAHAGTSLGEAVAKLVAEGRVQPRKQSTKLSL</sequence>
<accession>A0ABN9QM38</accession>
<evidence type="ECO:0000313" key="3">
    <source>
        <dbReference type="Proteomes" id="UP001189429"/>
    </source>
</evidence>
<evidence type="ECO:0000313" key="2">
    <source>
        <dbReference type="EMBL" id="CAK0806363.1"/>
    </source>
</evidence>
<comment type="caution">
    <text evidence="2">The sequence shown here is derived from an EMBL/GenBank/DDBJ whole genome shotgun (WGS) entry which is preliminary data.</text>
</comment>
<feature type="compositionally biased region" description="Low complexity" evidence="1">
    <location>
        <begin position="85"/>
        <end position="103"/>
    </location>
</feature>
<reference evidence="2" key="1">
    <citation type="submission" date="2023-10" db="EMBL/GenBank/DDBJ databases">
        <authorList>
            <person name="Chen Y."/>
            <person name="Shah S."/>
            <person name="Dougan E. K."/>
            <person name="Thang M."/>
            <person name="Chan C."/>
        </authorList>
    </citation>
    <scope>NUCLEOTIDE SEQUENCE [LARGE SCALE GENOMIC DNA]</scope>
</reference>
<gene>
    <name evidence="2" type="ORF">PCOR1329_LOCUS12603</name>
</gene>
<feature type="compositionally biased region" description="Polar residues" evidence="1">
    <location>
        <begin position="1"/>
        <end position="14"/>
    </location>
</feature>
<feature type="compositionally biased region" description="Polar residues" evidence="1">
    <location>
        <begin position="69"/>
        <end position="79"/>
    </location>
</feature>
<organism evidence="2 3">
    <name type="scientific">Prorocentrum cordatum</name>
    <dbReference type="NCBI Taxonomy" id="2364126"/>
    <lineage>
        <taxon>Eukaryota</taxon>
        <taxon>Sar</taxon>
        <taxon>Alveolata</taxon>
        <taxon>Dinophyceae</taxon>
        <taxon>Prorocentrales</taxon>
        <taxon>Prorocentraceae</taxon>
        <taxon>Prorocentrum</taxon>
    </lineage>
</organism>
<keyword evidence="3" id="KW-1185">Reference proteome</keyword>
<name>A0ABN9QM38_9DINO</name>
<protein>
    <submittedName>
        <fullName evidence="2">Uncharacterized protein</fullName>
    </submittedName>
</protein>
<proteinExistence type="predicted"/>
<feature type="region of interest" description="Disordered" evidence="1">
    <location>
        <begin position="1"/>
        <end position="103"/>
    </location>
</feature>
<evidence type="ECO:0000256" key="1">
    <source>
        <dbReference type="SAM" id="MobiDB-lite"/>
    </source>
</evidence>
<dbReference type="Proteomes" id="UP001189429">
    <property type="component" value="Unassembled WGS sequence"/>
</dbReference>